<proteinExistence type="predicted"/>
<evidence type="ECO:0000313" key="1">
    <source>
        <dbReference type="EMBL" id="MFJ5446143.1"/>
    </source>
</evidence>
<accession>A0ABW8GLA4</accession>
<name>A0ABW8GLA4_9PROT</name>
<comment type="caution">
    <text evidence="1">The sequence shown here is derived from an EMBL/GenBank/DDBJ whole genome shotgun (WGS) entry which is preliminary data.</text>
</comment>
<protein>
    <submittedName>
        <fullName evidence="1">Uncharacterized protein</fullName>
    </submittedName>
</protein>
<reference evidence="1 2" key="1">
    <citation type="submission" date="2024-11" db="EMBL/GenBank/DDBJ databases">
        <authorList>
            <person name="Kaparullina E.N."/>
            <person name="Delegan Y.A."/>
            <person name="Doronina N.V."/>
        </authorList>
    </citation>
    <scope>NUCLEOTIDE SEQUENCE [LARGE SCALE GENOMIC DNA]</scope>
    <source>
        <strain evidence="1 2">7sh_L</strain>
    </source>
</reference>
<sequence length="111" mass="12737">MSPSTYSLIHKLQTNLDDARRRELLHHLSPEEMEQTLAEYASHFRLGPRERARLLAESVARRIHGTSRRLKRAGKQAVKHVGVKVAHAASHKLMEVAARIEQRADRLDQDE</sequence>
<keyword evidence="2" id="KW-1185">Reference proteome</keyword>
<gene>
    <name evidence="1" type="ORF">ACIKP9_07875</name>
</gene>
<dbReference type="EMBL" id="JBIWXY010000001">
    <property type="protein sequence ID" value="MFJ5446143.1"/>
    <property type="molecule type" value="Genomic_DNA"/>
</dbReference>
<evidence type="ECO:0000313" key="2">
    <source>
        <dbReference type="Proteomes" id="UP001617669"/>
    </source>
</evidence>
<organism evidence="1 2">
    <name type="scientific">Methylobacillus methanolivorans</name>
    <dbReference type="NCBI Taxonomy" id="1848927"/>
    <lineage>
        <taxon>Bacteria</taxon>
        <taxon>Pseudomonadati</taxon>
        <taxon>Pseudomonadota</taxon>
        <taxon>Betaproteobacteria</taxon>
        <taxon>Nitrosomonadales</taxon>
        <taxon>Methylophilaceae</taxon>
        <taxon>Methylobacillus</taxon>
    </lineage>
</organism>
<dbReference type="Proteomes" id="UP001617669">
    <property type="component" value="Unassembled WGS sequence"/>
</dbReference>
<dbReference type="RefSeq" id="WP_400881250.1">
    <property type="nucleotide sequence ID" value="NZ_JBIWXY010000001.1"/>
</dbReference>